<dbReference type="SMR" id="Q7SG26"/>
<gene>
    <name evidence="2" type="ORF">NCU02594</name>
</gene>
<proteinExistence type="predicted"/>
<dbReference type="AlphaFoldDB" id="Q7SG26"/>
<dbReference type="GeneID" id="3881173"/>
<feature type="region of interest" description="Disordered" evidence="1">
    <location>
        <begin position="710"/>
        <end position="749"/>
    </location>
</feature>
<dbReference type="STRING" id="367110.Q7SG26"/>
<feature type="compositionally biased region" description="Polar residues" evidence="1">
    <location>
        <begin position="723"/>
        <end position="733"/>
    </location>
</feature>
<feature type="compositionally biased region" description="Basic and acidic residues" evidence="1">
    <location>
        <begin position="904"/>
        <end position="918"/>
    </location>
</feature>
<feature type="compositionally biased region" description="Basic residues" evidence="1">
    <location>
        <begin position="919"/>
        <end position="928"/>
    </location>
</feature>
<name>Q7SG26_NEUCR</name>
<dbReference type="EMBL" id="CM002236">
    <property type="protein sequence ID" value="EAA35761.2"/>
    <property type="molecule type" value="Genomic_DNA"/>
</dbReference>
<feature type="region of interest" description="Disordered" evidence="1">
    <location>
        <begin position="518"/>
        <end position="545"/>
    </location>
</feature>
<feature type="compositionally biased region" description="Basic residues" evidence="1">
    <location>
        <begin position="873"/>
        <end position="883"/>
    </location>
</feature>
<dbReference type="InParanoid" id="Q7SG26"/>
<protein>
    <recommendedName>
        <fullName evidence="4">RRM domain-containing protein</fullName>
    </recommendedName>
</protein>
<dbReference type="Proteomes" id="UP000001805">
    <property type="component" value="Chromosome 1, Linkage Group I"/>
</dbReference>
<keyword evidence="3" id="KW-1185">Reference proteome</keyword>
<dbReference type="PaxDb" id="5141-EFNCRP00000002144"/>
<dbReference type="InterPro" id="IPR035979">
    <property type="entry name" value="RBD_domain_sf"/>
</dbReference>
<feature type="compositionally biased region" description="Polar residues" evidence="1">
    <location>
        <begin position="764"/>
        <end position="773"/>
    </location>
</feature>
<dbReference type="GO" id="GO:0003676">
    <property type="term" value="F:nucleic acid binding"/>
    <property type="evidence" value="ECO:0007669"/>
    <property type="project" value="InterPro"/>
</dbReference>
<feature type="compositionally biased region" description="Basic and acidic residues" evidence="1">
    <location>
        <begin position="1036"/>
        <end position="1048"/>
    </location>
</feature>
<feature type="region of interest" description="Disordered" evidence="1">
    <location>
        <begin position="297"/>
        <end position="381"/>
    </location>
</feature>
<dbReference type="OrthoDB" id="4574056at2759"/>
<dbReference type="HOGENOM" id="CLU_264283_0_0_1"/>
<feature type="compositionally biased region" description="Polar residues" evidence="1">
    <location>
        <begin position="1168"/>
        <end position="1180"/>
    </location>
</feature>
<accession>Q7SG26</accession>
<evidence type="ECO:0000256" key="1">
    <source>
        <dbReference type="SAM" id="MobiDB-lite"/>
    </source>
</evidence>
<sequence>MARHATRQGVLVLTSDKMPAPTPITEKPKKIQEVAAEIRSLQPDDVEDMTNPCYWEDLHQYFHPIDLWYKGASNLLEVVFRLLKENQICMWVESWLTWEQNRYRLNCWDTTKDIMSVFGPSDWDNIYAHGVTFPKDCVVFFCDQLEYWFHYYRNPDIMAVTSPSTMATIPPEDTLPLNCQGAPVVLYPFARAASAAIQATAPDFIPSIRRSSGFCDKPAASEVEIPTKSEHVQKANKIQHKASKSGPIPKSELSKLQVETGIAGPSRLPNKIPQQMPALPKSSTTITKVPLTGIVFPSKSQLGNASPQTQTRDRITSGRFPNQPASVPQAQGQQKKKRTEQKPQNGWSHSRNDPIHGPIRQHHKQVQDSSNTSAQKPVANSIPQCPNLGKMGFQAVWEPCECNPCSRKNRSVRAFLDQKTVSTRSKLKAVEDYLRRFGSIQGSRASWPHDSKTVAYVTFRKEEDAVKAVKVGNGAQIEDDTGFFRLQLEHPWVTKHWRCQPQQREAQIGLPPTMETAQLHERTPSVTSSQKAGYNGSGGSANLRNARTSRHPFIAETDPFVGGNPTIFSSMLASSNHPHHPHHPPHLQHPQQLQCLAPSPYRMPAPGNPAQPVPFHPAHMPCTSPSHVVPTYPPPPPFGSGLPTVPPVVPQAPFPGLPRTHLWPQGLGVPAVHHQPRMPMVYTPWPEQPPHGPYPGGPHQHGHMPIHVGQRMGPSAGPRAEQMANQSSNQTGPSHIEHHQGKCPHAQTKQPAEVCLLQEEELPSSSTNFSSSHRVPVRLPSSRSTSEEIRFEQETASTPQQGSNGEDQQAGIYQEVIRYKPTGRQVLPSQWFAQAPMIQDKASQRNSDLTDGVPPMLEPKEADKEQNLPGNGKGKKKPIKKKKKENDAQQAAKKESQLAPVVVAEDKSTQASQDESKKVTKKKKRPVKRGPSATEQAHEMFIAPVESARAGSAPVENANTPETTIVIDKNESVSAAIMAKPYRADAGGSLHVFRQRYKPAIRDVFKPHQDVKDISGASIADNTVQGTTSSSISHETSSKRQDEPTEEQIRKKIHGSFSNLDVGFNPWPRAPSGEVWSPSKRPFLAASTSNMKRSMTPQLPQVIIEPAVDTVTEHGLPTPTKVAFKDTVMELGLRDEIDAHHRGTNSKKPSGSSFVSMAETEYTTVSSYHSARSTFSSRENTPPGTTPPASPSASVGE</sequence>
<dbReference type="SUPFAM" id="SSF54928">
    <property type="entry name" value="RNA-binding domain, RBD"/>
    <property type="match status" value="1"/>
</dbReference>
<feature type="region of interest" description="Disordered" evidence="1">
    <location>
        <begin position="840"/>
        <end position="936"/>
    </location>
</feature>
<feature type="compositionally biased region" description="Polar residues" evidence="1">
    <location>
        <begin position="794"/>
        <end position="807"/>
    </location>
</feature>
<dbReference type="CDD" id="cd00590">
    <property type="entry name" value="RRM_SF"/>
    <property type="match status" value="1"/>
</dbReference>
<organism evidence="2 3">
    <name type="scientific">Neurospora crassa (strain ATCC 24698 / 74-OR23-1A / CBS 708.71 / DSM 1257 / FGSC 987)</name>
    <dbReference type="NCBI Taxonomy" id="367110"/>
    <lineage>
        <taxon>Eukaryota</taxon>
        <taxon>Fungi</taxon>
        <taxon>Dikarya</taxon>
        <taxon>Ascomycota</taxon>
        <taxon>Pezizomycotina</taxon>
        <taxon>Sordariomycetes</taxon>
        <taxon>Sordariomycetidae</taxon>
        <taxon>Sordariales</taxon>
        <taxon>Sordariaceae</taxon>
        <taxon>Neurospora</taxon>
    </lineage>
</organism>
<feature type="region of interest" description="Disordered" evidence="1">
    <location>
        <begin position="764"/>
        <end position="807"/>
    </location>
</feature>
<feature type="region of interest" description="Disordered" evidence="1">
    <location>
        <begin position="571"/>
        <end position="590"/>
    </location>
</feature>
<feature type="compositionally biased region" description="Polar residues" evidence="1">
    <location>
        <begin position="298"/>
        <end position="310"/>
    </location>
</feature>
<dbReference type="RefSeq" id="XP_964997.2">
    <property type="nucleotide sequence ID" value="XM_959904.2"/>
</dbReference>
<feature type="compositionally biased region" description="Polar residues" evidence="1">
    <location>
        <begin position="319"/>
        <end position="333"/>
    </location>
</feature>
<feature type="region of interest" description="Disordered" evidence="1">
    <location>
        <begin position="1016"/>
        <end position="1048"/>
    </location>
</feature>
<evidence type="ECO:0000313" key="3">
    <source>
        <dbReference type="Proteomes" id="UP000001805"/>
    </source>
</evidence>
<feature type="compositionally biased region" description="Basic residues" evidence="1">
    <location>
        <begin position="577"/>
        <end position="586"/>
    </location>
</feature>
<feature type="region of interest" description="Disordered" evidence="1">
    <location>
        <begin position="263"/>
        <end position="283"/>
    </location>
</feature>
<reference evidence="2 3" key="1">
    <citation type="journal article" date="2003" name="Nature">
        <title>The genome sequence of the filamentous fungus Neurospora crassa.</title>
        <authorList>
            <person name="Galagan J.E."/>
            <person name="Calvo S.E."/>
            <person name="Borkovich K.A."/>
            <person name="Selker E.U."/>
            <person name="Read N.D."/>
            <person name="Jaffe D."/>
            <person name="FitzHugh W."/>
            <person name="Ma L.J."/>
            <person name="Smirnov S."/>
            <person name="Purcell S."/>
            <person name="Rehman B."/>
            <person name="Elkins T."/>
            <person name="Engels R."/>
            <person name="Wang S."/>
            <person name="Nielsen C.B."/>
            <person name="Butler J."/>
            <person name="Endrizzi M."/>
            <person name="Qui D."/>
            <person name="Ianakiev P."/>
            <person name="Bell-Pedersen D."/>
            <person name="Nelson M.A."/>
            <person name="Werner-Washburne M."/>
            <person name="Selitrennikoff C.P."/>
            <person name="Kinsey J.A."/>
            <person name="Braun E.L."/>
            <person name="Zelter A."/>
            <person name="Schulte U."/>
            <person name="Kothe G.O."/>
            <person name="Jedd G."/>
            <person name="Mewes W."/>
            <person name="Staben C."/>
            <person name="Marcotte E."/>
            <person name="Greenberg D."/>
            <person name="Roy A."/>
            <person name="Foley K."/>
            <person name="Naylor J."/>
            <person name="Stange-Thomann N."/>
            <person name="Barrett R."/>
            <person name="Gnerre S."/>
            <person name="Kamal M."/>
            <person name="Kamvysselis M."/>
            <person name="Mauceli E."/>
            <person name="Bielke C."/>
            <person name="Rudd S."/>
            <person name="Frishman D."/>
            <person name="Krystofova S."/>
            <person name="Rasmussen C."/>
            <person name="Metzenberg R.L."/>
            <person name="Perkins D.D."/>
            <person name="Kroken S."/>
            <person name="Cogoni C."/>
            <person name="Macino G."/>
            <person name="Catcheside D."/>
            <person name="Li W."/>
            <person name="Pratt R.J."/>
            <person name="Osmani S.A."/>
            <person name="DeSouza C.P."/>
            <person name="Glass L."/>
            <person name="Orbach M.J."/>
            <person name="Berglund J.A."/>
            <person name="Voelker R."/>
            <person name="Yarden O."/>
            <person name="Plamann M."/>
            <person name="Seiler S."/>
            <person name="Dunlap J."/>
            <person name="Radford A."/>
            <person name="Aramayo R."/>
            <person name="Natvig D.O."/>
            <person name="Alex L.A."/>
            <person name="Mannhaupt G."/>
            <person name="Ebbole D.J."/>
            <person name="Freitag M."/>
            <person name="Paulsen I."/>
            <person name="Sachs M.S."/>
            <person name="Lander E.S."/>
            <person name="Nusbaum C."/>
            <person name="Birren B."/>
        </authorList>
    </citation>
    <scope>NUCLEOTIDE SEQUENCE [LARGE SCALE GENOMIC DNA]</scope>
    <source>
        <strain evidence="3">ATCC 24698 / 74-OR23-1A / CBS 708.71 / DSM 1257 / FGSC 987</strain>
    </source>
</reference>
<dbReference type="VEuPathDB" id="FungiDB:NCU02594"/>
<evidence type="ECO:0008006" key="4">
    <source>
        <dbReference type="Google" id="ProtNLM"/>
    </source>
</evidence>
<evidence type="ECO:0000313" key="2">
    <source>
        <dbReference type="EMBL" id="EAA35761.2"/>
    </source>
</evidence>
<dbReference type="KEGG" id="ncr:NCU02594"/>
<feature type="region of interest" description="Disordered" evidence="1">
    <location>
        <begin position="1168"/>
        <end position="1197"/>
    </location>
</feature>
<feature type="compositionally biased region" description="Basic and acidic residues" evidence="1">
    <location>
        <begin position="884"/>
        <end position="896"/>
    </location>
</feature>